<name>A0AAV8QEY9_ENSVE</name>
<comment type="caution">
    <text evidence="1">The sequence shown here is derived from an EMBL/GenBank/DDBJ whole genome shotgun (WGS) entry which is preliminary data.</text>
</comment>
<gene>
    <name evidence="1" type="ORF">OPV22_007683</name>
</gene>
<reference evidence="1 2" key="1">
    <citation type="submission" date="2022-12" db="EMBL/GenBank/DDBJ databases">
        <title>Chromosome-scale assembly of the Ensete ventricosum genome.</title>
        <authorList>
            <person name="Dussert Y."/>
            <person name="Stocks J."/>
            <person name="Wendawek A."/>
            <person name="Woldeyes F."/>
            <person name="Nichols R.A."/>
            <person name="Borrell J.S."/>
        </authorList>
    </citation>
    <scope>NUCLEOTIDE SEQUENCE [LARGE SCALE GENOMIC DNA]</scope>
    <source>
        <strain evidence="2">cv. Maze</strain>
        <tissue evidence="1">Seeds</tissue>
    </source>
</reference>
<organism evidence="1 2">
    <name type="scientific">Ensete ventricosum</name>
    <name type="common">Abyssinian banana</name>
    <name type="synonym">Musa ensete</name>
    <dbReference type="NCBI Taxonomy" id="4639"/>
    <lineage>
        <taxon>Eukaryota</taxon>
        <taxon>Viridiplantae</taxon>
        <taxon>Streptophyta</taxon>
        <taxon>Embryophyta</taxon>
        <taxon>Tracheophyta</taxon>
        <taxon>Spermatophyta</taxon>
        <taxon>Magnoliopsida</taxon>
        <taxon>Liliopsida</taxon>
        <taxon>Zingiberales</taxon>
        <taxon>Musaceae</taxon>
        <taxon>Ensete</taxon>
    </lineage>
</organism>
<keyword evidence="2" id="KW-1185">Reference proteome</keyword>
<evidence type="ECO:0000313" key="1">
    <source>
        <dbReference type="EMBL" id="KAJ8506797.1"/>
    </source>
</evidence>
<dbReference type="AlphaFoldDB" id="A0AAV8QEY9"/>
<protein>
    <submittedName>
        <fullName evidence="1">Uncharacterized protein</fullName>
    </submittedName>
</protein>
<proteinExistence type="predicted"/>
<evidence type="ECO:0000313" key="2">
    <source>
        <dbReference type="Proteomes" id="UP001222027"/>
    </source>
</evidence>
<dbReference type="EMBL" id="JAQQAF010000002">
    <property type="protein sequence ID" value="KAJ8506797.1"/>
    <property type="molecule type" value="Genomic_DNA"/>
</dbReference>
<sequence length="175" mass="18778">MVAACKLEEIKVVVCDDMEEEEVVVEAMVSCSGELVEVVAACKLEEMKVVICDDMEKEDVVVEAMVACSGEWVEVMGTCKLEEMKVVICDGMEEDEVEAMEARGGGLVEVVVVIYGGKEVEAMEARGQVVVIYSGKEAKEVVVVVSCVDKGGDDGAPLEDGHGRMLVPEGANLQR</sequence>
<accession>A0AAV8QEY9</accession>
<dbReference type="Proteomes" id="UP001222027">
    <property type="component" value="Unassembled WGS sequence"/>
</dbReference>